<accession>A0ABR1S6F5</accession>
<comment type="caution">
    <text evidence="1">The sequence shown here is derived from an EMBL/GenBank/DDBJ whole genome shotgun (WGS) entry which is preliminary data.</text>
</comment>
<evidence type="ECO:0000313" key="2">
    <source>
        <dbReference type="Proteomes" id="UP001396898"/>
    </source>
</evidence>
<reference evidence="1 2" key="1">
    <citation type="submission" date="2023-01" db="EMBL/GenBank/DDBJ databases">
        <title>Analysis of 21 Apiospora genomes using comparative genomics revels a genus with tremendous synthesis potential of carbohydrate active enzymes and secondary metabolites.</title>
        <authorList>
            <person name="Sorensen T."/>
        </authorList>
    </citation>
    <scope>NUCLEOTIDE SEQUENCE [LARGE SCALE GENOMIC DNA]</scope>
    <source>
        <strain evidence="1 2">CBS 20057</strain>
    </source>
</reference>
<evidence type="ECO:0000313" key="1">
    <source>
        <dbReference type="EMBL" id="KAK8026938.1"/>
    </source>
</evidence>
<dbReference type="EMBL" id="JAQQWI010000007">
    <property type="protein sequence ID" value="KAK8026938.1"/>
    <property type="molecule type" value="Genomic_DNA"/>
</dbReference>
<gene>
    <name evidence="1" type="ORF">PG991_003994</name>
</gene>
<organism evidence="1 2">
    <name type="scientific">Apiospora marii</name>
    <dbReference type="NCBI Taxonomy" id="335849"/>
    <lineage>
        <taxon>Eukaryota</taxon>
        <taxon>Fungi</taxon>
        <taxon>Dikarya</taxon>
        <taxon>Ascomycota</taxon>
        <taxon>Pezizomycotina</taxon>
        <taxon>Sordariomycetes</taxon>
        <taxon>Xylariomycetidae</taxon>
        <taxon>Amphisphaeriales</taxon>
        <taxon>Apiosporaceae</taxon>
        <taxon>Apiospora</taxon>
    </lineage>
</organism>
<sequence>MQRLSLYDLSELILDLEAEGNKHVRKYDPTTDGAPDPLRTVDNYEQLALTRRVQRFEDRYLQDSQQSDDTDAQEYNPWHVSDLDIISYTLLASSRFGDITDTVHRCNGIPHHAQEDVARGVPYLMHRQKKHKKAAADPDVLSIDTFARQIQEHGTLTEMRRATQILLARPGGCKLIGRPYSSAIASRCAKLESVMSWDELKDLAVFLNDVTIRLASEEIPIPSNLAGMGLRTAAFVGAFPAMQMYFGVFGNAWKHKHMTRCVNEALERVLLFLTSQPGHNKDQYGAQETRASRVAAYTTLTGHSMRGQHYGASFQKILRTEEKDLFSHHRHLLHILGELGAFRTIWHIAQKSVQEDTPLIPSECHHWFAIAVMRARRNVQSGRITFAPESVEHGTGDYEADCKLDIQTIMDSSIDAGPTEATGSNYVPRREKPSLNHEVSVLLHHNIGPRTTPKEWRLGVMEALRISNITAAMSRLMKIIHEPEPS</sequence>
<keyword evidence="2" id="KW-1185">Reference proteome</keyword>
<dbReference type="Proteomes" id="UP001396898">
    <property type="component" value="Unassembled WGS sequence"/>
</dbReference>
<protein>
    <submittedName>
        <fullName evidence="1">Uncharacterized protein</fullName>
    </submittedName>
</protein>
<name>A0ABR1S6F5_9PEZI</name>
<proteinExistence type="predicted"/>